<sequence>MRRLSQVLTPIALSLACMAPMASQAQDKFVLRVSHFLPATSNAQVNVIQPWCDTLARESQQRLTCQIYPSMQLGGTPAQLADQVRRGAADVVWTAPGYSTGRFPRSEAVELPFMLPAQGELGSKIIWEFYERALRDDFKDYHVLALHSDGGMQLHNASKPVTTLEAFKGVKLRASTRMTARLLDSLGATPVSMPPAQLTEALSKGVVDGALVGWEVLPALKLDEVTRYHSEPAADQPIFSTTLLSLLMNKKRYESLPDDLREIVDRNSGLALSMSMGANWERSANAAREQVRTQGAQVAEIGTVEYRKMRDAGQVLTDTWIAEAADKKLDGAALAAALKDIAQANGLKY</sequence>
<dbReference type="PROSITE" id="PS51257">
    <property type="entry name" value="PROKAR_LIPOPROTEIN"/>
    <property type="match status" value="1"/>
</dbReference>
<organism evidence="3 4">
    <name type="scientific">Kerstersia gyiorum</name>
    <dbReference type="NCBI Taxonomy" id="206506"/>
    <lineage>
        <taxon>Bacteria</taxon>
        <taxon>Pseudomonadati</taxon>
        <taxon>Pseudomonadota</taxon>
        <taxon>Betaproteobacteria</taxon>
        <taxon>Burkholderiales</taxon>
        <taxon>Alcaligenaceae</taxon>
        <taxon>Kerstersia</taxon>
    </lineage>
</organism>
<proteinExistence type="predicted"/>
<evidence type="ECO:0000256" key="1">
    <source>
        <dbReference type="ARBA" id="ARBA00022729"/>
    </source>
</evidence>
<accession>A0A4Q7MWB5</accession>
<name>A0A4Q7MWB5_9BURK</name>
<dbReference type="Gene3D" id="3.40.190.170">
    <property type="entry name" value="Bacterial extracellular solute-binding protein, family 7"/>
    <property type="match status" value="1"/>
</dbReference>
<feature type="chain" id="PRO_5030098212" evidence="2">
    <location>
        <begin position="26"/>
        <end position="349"/>
    </location>
</feature>
<dbReference type="RefSeq" id="WP_068373613.1">
    <property type="nucleotide sequence ID" value="NZ_CBCSEB010000003.1"/>
</dbReference>
<feature type="signal peptide" evidence="2">
    <location>
        <begin position="1"/>
        <end position="25"/>
    </location>
</feature>
<keyword evidence="1 2" id="KW-0732">Signal</keyword>
<dbReference type="Proteomes" id="UP000292039">
    <property type="component" value="Unassembled WGS sequence"/>
</dbReference>
<dbReference type="NCBIfam" id="NF037995">
    <property type="entry name" value="TRAP_S1"/>
    <property type="match status" value="1"/>
</dbReference>
<dbReference type="OrthoDB" id="9177965at2"/>
<dbReference type="AlphaFoldDB" id="A0A4Q7MWB5"/>
<comment type="caution">
    <text evidence="3">The sequence shown here is derived from an EMBL/GenBank/DDBJ whole genome shotgun (WGS) entry which is preliminary data.</text>
</comment>
<evidence type="ECO:0000313" key="4">
    <source>
        <dbReference type="Proteomes" id="UP000292039"/>
    </source>
</evidence>
<dbReference type="InterPro" id="IPR018389">
    <property type="entry name" value="DctP_fam"/>
</dbReference>
<dbReference type="EMBL" id="SGWZ01000001">
    <property type="protein sequence ID" value="RZS73004.1"/>
    <property type="molecule type" value="Genomic_DNA"/>
</dbReference>
<dbReference type="PANTHER" id="PTHR33376">
    <property type="match status" value="1"/>
</dbReference>
<dbReference type="GO" id="GO:0055085">
    <property type="term" value="P:transmembrane transport"/>
    <property type="evidence" value="ECO:0007669"/>
    <property type="project" value="InterPro"/>
</dbReference>
<protein>
    <submittedName>
        <fullName evidence="3">TRAP-type C4-dicarboxylate transport system substrate-binding protein</fullName>
    </submittedName>
</protein>
<evidence type="ECO:0000256" key="2">
    <source>
        <dbReference type="SAM" id="SignalP"/>
    </source>
</evidence>
<dbReference type="PANTHER" id="PTHR33376:SF15">
    <property type="entry name" value="BLL6794 PROTEIN"/>
    <property type="match status" value="1"/>
</dbReference>
<dbReference type="InterPro" id="IPR038404">
    <property type="entry name" value="TRAP_DctP_sf"/>
</dbReference>
<gene>
    <name evidence="3" type="ORF">EV679_0188</name>
</gene>
<evidence type="ECO:0000313" key="3">
    <source>
        <dbReference type="EMBL" id="RZS73004.1"/>
    </source>
</evidence>
<dbReference type="CDD" id="cd13665">
    <property type="entry name" value="PBP2_TRAP_Dctp3_4"/>
    <property type="match status" value="1"/>
</dbReference>
<dbReference type="Pfam" id="PF03480">
    <property type="entry name" value="DctP"/>
    <property type="match status" value="1"/>
</dbReference>
<reference evidence="3 4" key="1">
    <citation type="submission" date="2019-02" db="EMBL/GenBank/DDBJ databases">
        <title>Genomic Encyclopedia of Type Strains, Phase IV (KMG-IV): sequencing the most valuable type-strain genomes for metagenomic binning, comparative biology and taxonomic classification.</title>
        <authorList>
            <person name="Goeker M."/>
        </authorList>
    </citation>
    <scope>NUCLEOTIDE SEQUENCE [LARGE SCALE GENOMIC DNA]</scope>
    <source>
        <strain evidence="3 4">DSM 16618</strain>
    </source>
</reference>